<dbReference type="Proteomes" id="UP000636453">
    <property type="component" value="Unassembled WGS sequence"/>
</dbReference>
<feature type="signal peptide" evidence="4">
    <location>
        <begin position="1"/>
        <end position="22"/>
    </location>
</feature>
<dbReference type="Pfam" id="PF00657">
    <property type="entry name" value="Lipase_GDSL"/>
    <property type="match status" value="1"/>
</dbReference>
<feature type="chain" id="PRO_5037044009" evidence="4">
    <location>
        <begin position="23"/>
        <end position="608"/>
    </location>
</feature>
<comment type="caution">
    <text evidence="6">The sequence shown here is derived from an EMBL/GenBank/DDBJ whole genome shotgun (WGS) entry which is preliminary data.</text>
</comment>
<proteinExistence type="inferred from homology"/>
<dbReference type="AlphaFoldDB" id="A0A919DB03"/>
<dbReference type="InterPro" id="IPR017186">
    <property type="entry name" value="Lipase_autotranspt_EstA"/>
</dbReference>
<accession>A0A919DB03</accession>
<dbReference type="Gene3D" id="3.40.50.1110">
    <property type="entry name" value="SGNH hydrolase"/>
    <property type="match status" value="1"/>
</dbReference>
<keyword evidence="7" id="KW-1185">Reference proteome</keyword>
<dbReference type="Gene3D" id="2.40.128.130">
    <property type="entry name" value="Autotransporter beta-domain"/>
    <property type="match status" value="1"/>
</dbReference>
<feature type="active site" description="Nucleophile" evidence="3">
    <location>
        <position position="34"/>
    </location>
</feature>
<organism evidence="6 7">
    <name type="scientific">Vulcaniibacterium thermophilum</name>
    <dbReference type="NCBI Taxonomy" id="1169913"/>
    <lineage>
        <taxon>Bacteria</taxon>
        <taxon>Pseudomonadati</taxon>
        <taxon>Pseudomonadota</taxon>
        <taxon>Gammaproteobacteria</taxon>
        <taxon>Lysobacterales</taxon>
        <taxon>Lysobacteraceae</taxon>
        <taxon>Vulcaniibacterium</taxon>
    </lineage>
</organism>
<dbReference type="SMART" id="SM00869">
    <property type="entry name" value="Autotransporter"/>
    <property type="match status" value="1"/>
</dbReference>
<dbReference type="InterPro" id="IPR036514">
    <property type="entry name" value="SGNH_hydro_sf"/>
</dbReference>
<feature type="domain" description="Autotransporter" evidence="5">
    <location>
        <begin position="334"/>
        <end position="608"/>
    </location>
</feature>
<evidence type="ECO:0000256" key="2">
    <source>
        <dbReference type="ARBA" id="ARBA00022729"/>
    </source>
</evidence>
<dbReference type="PIRSF" id="PIRSF037375">
    <property type="entry name" value="Autotrns_EstA"/>
    <property type="match status" value="1"/>
</dbReference>
<protein>
    <submittedName>
        <fullName evidence="6">Lipase/esterase</fullName>
    </submittedName>
</protein>
<feature type="active site" evidence="3">
    <location>
        <position position="280"/>
    </location>
</feature>
<dbReference type="SUPFAM" id="SSF103515">
    <property type="entry name" value="Autotransporter"/>
    <property type="match status" value="1"/>
</dbReference>
<evidence type="ECO:0000256" key="4">
    <source>
        <dbReference type="SAM" id="SignalP"/>
    </source>
</evidence>
<evidence type="ECO:0000259" key="5">
    <source>
        <dbReference type="PROSITE" id="PS51208"/>
    </source>
</evidence>
<evidence type="ECO:0000313" key="6">
    <source>
        <dbReference type="EMBL" id="GHE30447.1"/>
    </source>
</evidence>
<comment type="similarity">
    <text evidence="1">Belongs to the 'GDSL' lipolytic enzyme family.</text>
</comment>
<dbReference type="InterPro" id="IPR001087">
    <property type="entry name" value="GDSL"/>
</dbReference>
<reference evidence="6" key="2">
    <citation type="submission" date="2020-09" db="EMBL/GenBank/DDBJ databases">
        <authorList>
            <person name="Sun Q."/>
            <person name="Kim S."/>
        </authorList>
    </citation>
    <scope>NUCLEOTIDE SEQUENCE</scope>
    <source>
        <strain evidence="6">KCTC 32020</strain>
    </source>
</reference>
<keyword evidence="2 4" id="KW-0732">Signal</keyword>
<dbReference type="PROSITE" id="PS51208">
    <property type="entry name" value="AUTOTRANSPORTER"/>
    <property type="match status" value="1"/>
</dbReference>
<dbReference type="SUPFAM" id="SSF52266">
    <property type="entry name" value="SGNH hydrolase"/>
    <property type="match status" value="1"/>
</dbReference>
<sequence>MKTLARSALAAALALAAAPALAQTYSQTIFFGDSLTDAGAFRPGLIQVGGPTAALVGRFTTNPGLVWSEYLANYYGTGATPSNQGGTNYAVGGARGGVNGTSPFGPIPSVSAQVSGYLAANGGRADPNALYTVWSGANDIFAVAAGAPAQTTIATAVGAHVTAVASLRSAGARYILVPTVPDTGLTPSARAQGPAAQAALTQLAVTYNSSLFAGLSGAGLRVIPLNTFSLFQEVVANPGAYGFANITGTACQPQITANSLTCTPNTLVSPGAADSYLFADGVHPTSRAHQLLSEFAVSVLEAPRQVAVLPYSAKVVGRSRADRVSEHADLAADAEGEGMRWWVDARGDSLRYDTGIGFDGVAPGLTGGVDWTRGGMVYGVFGGIGRSYVDFGERRGDFEQLDGTLGGFFAWRGESVWLNAQASYTWLRYDVDREIWLGPSKRSHEGSPDGRNLTVGVNAGFEFGDEGFRHGPVVGVLAQRIEVDGFAESDPALSTSLAYPDQEYDSLIGRVGWRARLTGGGHLQPYAQLTYEREFEDEQDEAFARVQSLPATGEYAVPGLRFDDSYGMLLLGARTQAFGLDANVGVSATVGHEGGNDATVFATVGARF</sequence>
<feature type="active site" evidence="3">
    <location>
        <position position="283"/>
    </location>
</feature>
<dbReference type="InterPro" id="IPR036709">
    <property type="entry name" value="Autotransporte_beta_dom_sf"/>
</dbReference>
<dbReference type="Pfam" id="PF03797">
    <property type="entry name" value="Autotransporter"/>
    <property type="match status" value="1"/>
</dbReference>
<evidence type="ECO:0000256" key="3">
    <source>
        <dbReference type="PIRSR" id="PIRSR037375-1"/>
    </source>
</evidence>
<dbReference type="InterPro" id="IPR005546">
    <property type="entry name" value="Autotransporte_beta"/>
</dbReference>
<dbReference type="EMBL" id="BNCF01000004">
    <property type="protein sequence ID" value="GHE30447.1"/>
    <property type="molecule type" value="Genomic_DNA"/>
</dbReference>
<dbReference type="PANTHER" id="PTHR45642:SF141">
    <property type="entry name" value="SECRETED EFFECTOR PROTEIN SSEJ"/>
    <property type="match status" value="1"/>
</dbReference>
<dbReference type="GO" id="GO:0016788">
    <property type="term" value="F:hydrolase activity, acting on ester bonds"/>
    <property type="evidence" value="ECO:0007669"/>
    <property type="project" value="InterPro"/>
</dbReference>
<evidence type="ECO:0000313" key="7">
    <source>
        <dbReference type="Proteomes" id="UP000636453"/>
    </source>
</evidence>
<dbReference type="InterPro" id="IPR050592">
    <property type="entry name" value="GDSL_lipolytic_enzyme"/>
</dbReference>
<reference evidence="6" key="1">
    <citation type="journal article" date="2014" name="Int. J. Syst. Evol. Microbiol.">
        <title>Complete genome sequence of Corynebacterium casei LMG S-19264T (=DSM 44701T), isolated from a smear-ripened cheese.</title>
        <authorList>
            <consortium name="US DOE Joint Genome Institute (JGI-PGF)"/>
            <person name="Walter F."/>
            <person name="Albersmeier A."/>
            <person name="Kalinowski J."/>
            <person name="Ruckert C."/>
        </authorList>
    </citation>
    <scope>NUCLEOTIDE SEQUENCE</scope>
    <source>
        <strain evidence="6">KCTC 32020</strain>
    </source>
</reference>
<gene>
    <name evidence="6" type="primary">estA</name>
    <name evidence="6" type="ORF">GCM10007167_10560</name>
</gene>
<dbReference type="RefSeq" id="WP_186760889.1">
    <property type="nucleotide sequence ID" value="NZ_BNCF01000004.1"/>
</dbReference>
<dbReference type="PANTHER" id="PTHR45642">
    <property type="entry name" value="GDSL ESTERASE/LIPASE EXL3"/>
    <property type="match status" value="1"/>
</dbReference>
<evidence type="ECO:0000256" key="1">
    <source>
        <dbReference type="ARBA" id="ARBA00008668"/>
    </source>
</evidence>
<dbReference type="CDD" id="cd01847">
    <property type="entry name" value="Triacylglycerol_lipase_like"/>
    <property type="match status" value="1"/>
</dbReference>
<name>A0A919DB03_9GAMM</name>